<accession>A0A6M3LDR7</accession>
<dbReference type="AlphaFoldDB" id="A0A6M3LDR7"/>
<gene>
    <name evidence="1" type="ORF">MM415B04255_0008</name>
</gene>
<proteinExistence type="predicted"/>
<sequence length="172" mass="20380">MKEVLEEMIAGYKSLVETAEMTPTERVFRAKRRRDLWWEIRQEIKDLPKAIQIKVYRTAHPEKVFEQWLRQRDKSRALKLEVLTHYGKGECVCVKCGFNNIRALSIDHIEGGGNRHRKSKLRPASSFYTWLKAENYPTGYQTLCMNCQFIKRDENNEQGKYAVEPIDWQNVK</sequence>
<dbReference type="EMBL" id="MT143144">
    <property type="protein sequence ID" value="QJA93377.1"/>
    <property type="molecule type" value="Genomic_DNA"/>
</dbReference>
<evidence type="ECO:0000313" key="1">
    <source>
        <dbReference type="EMBL" id="QJA93377.1"/>
    </source>
</evidence>
<protein>
    <submittedName>
        <fullName evidence="1">Uncharacterized protein</fullName>
    </submittedName>
</protein>
<name>A0A6M3LDR7_9ZZZZ</name>
<organism evidence="1">
    <name type="scientific">viral metagenome</name>
    <dbReference type="NCBI Taxonomy" id="1070528"/>
    <lineage>
        <taxon>unclassified sequences</taxon>
        <taxon>metagenomes</taxon>
        <taxon>organismal metagenomes</taxon>
    </lineage>
</organism>
<reference evidence="1" key="1">
    <citation type="submission" date="2020-03" db="EMBL/GenBank/DDBJ databases">
        <title>The deep terrestrial virosphere.</title>
        <authorList>
            <person name="Holmfeldt K."/>
            <person name="Nilsson E."/>
            <person name="Simone D."/>
            <person name="Lopez-Fernandez M."/>
            <person name="Wu X."/>
            <person name="de Brujin I."/>
            <person name="Lundin D."/>
            <person name="Andersson A."/>
            <person name="Bertilsson S."/>
            <person name="Dopson M."/>
        </authorList>
    </citation>
    <scope>NUCLEOTIDE SEQUENCE</scope>
    <source>
        <strain evidence="1">MM415B04255</strain>
    </source>
</reference>